<evidence type="ECO:0000313" key="2">
    <source>
        <dbReference type="Proteomes" id="UP001300692"/>
    </source>
</evidence>
<dbReference type="SUPFAM" id="SSF53067">
    <property type="entry name" value="Actin-like ATPase domain"/>
    <property type="match status" value="1"/>
</dbReference>
<organism evidence="1 2">
    <name type="scientific">Reichenbachiella ulvae</name>
    <dbReference type="NCBI Taxonomy" id="2980104"/>
    <lineage>
        <taxon>Bacteria</taxon>
        <taxon>Pseudomonadati</taxon>
        <taxon>Bacteroidota</taxon>
        <taxon>Cytophagia</taxon>
        <taxon>Cytophagales</taxon>
        <taxon>Reichenbachiellaceae</taxon>
        <taxon>Reichenbachiella</taxon>
    </lineage>
</organism>
<sequence length="103" mass="11052">MLLKIGDVVAQEAFEYTGKVLGAKLADAVGHTSPEAIFIMGGLAKAGDLIFKPTIKHFEKNLLHIYQGKIKVLPSELNSTHTPIIGAASLILKDIMTKKGLVI</sequence>
<evidence type="ECO:0000313" key="1">
    <source>
        <dbReference type="EMBL" id="MCV9389520.1"/>
    </source>
</evidence>
<gene>
    <name evidence="1" type="ORF">N7U62_22905</name>
</gene>
<dbReference type="InterPro" id="IPR043129">
    <property type="entry name" value="ATPase_NBD"/>
</dbReference>
<dbReference type="InterPro" id="IPR000600">
    <property type="entry name" value="ROK"/>
</dbReference>
<dbReference type="Proteomes" id="UP001300692">
    <property type="component" value="Unassembled WGS sequence"/>
</dbReference>
<comment type="caution">
    <text evidence="1">The sequence shown here is derived from an EMBL/GenBank/DDBJ whole genome shotgun (WGS) entry which is preliminary data.</text>
</comment>
<dbReference type="Pfam" id="PF00480">
    <property type="entry name" value="ROK"/>
    <property type="match status" value="1"/>
</dbReference>
<protein>
    <submittedName>
        <fullName evidence="1">ROK family protein</fullName>
    </submittedName>
</protein>
<dbReference type="EMBL" id="JAOYOD010000010">
    <property type="protein sequence ID" value="MCV9389520.1"/>
    <property type="molecule type" value="Genomic_DNA"/>
</dbReference>
<name>A0ABT3D185_9BACT</name>
<accession>A0ABT3D185</accession>
<keyword evidence="2" id="KW-1185">Reference proteome</keyword>
<proteinExistence type="predicted"/>
<dbReference type="RefSeq" id="WP_264140500.1">
    <property type="nucleotide sequence ID" value="NZ_JAOYOD010000010.1"/>
</dbReference>
<reference evidence="1 2" key="1">
    <citation type="submission" date="2022-10" db="EMBL/GenBank/DDBJ databases">
        <title>Comparative genomics and taxonomic characterization of three novel marine species of genus Reichenbachiella exhibiting antioxidant and polysaccharide degradation activities.</title>
        <authorList>
            <person name="Muhammad N."/>
            <person name="Lee Y.-J."/>
            <person name="Ko J."/>
            <person name="Kim S.-G."/>
        </authorList>
    </citation>
    <scope>NUCLEOTIDE SEQUENCE [LARGE SCALE GENOMIC DNA]</scope>
    <source>
        <strain evidence="1 2">ABR2-5</strain>
    </source>
</reference>
<dbReference type="Gene3D" id="3.30.420.40">
    <property type="match status" value="2"/>
</dbReference>